<dbReference type="EMBL" id="AB125341">
    <property type="protein sequence ID" value="BAD00989.1"/>
    <property type="molecule type" value="Genomic_DNA"/>
</dbReference>
<dbReference type="AlphaFoldDB" id="Q75V36"/>
<organism evidence="1">
    <name type="scientific">Staphylococcus warneri</name>
    <dbReference type="NCBI Taxonomy" id="1292"/>
    <lineage>
        <taxon>Bacteria</taxon>
        <taxon>Bacillati</taxon>
        <taxon>Bacillota</taxon>
        <taxon>Bacilli</taxon>
        <taxon>Bacillales</taxon>
        <taxon>Staphylococcaceae</taxon>
        <taxon>Staphylococcus</taxon>
    </lineage>
</organism>
<reference evidence="1" key="3">
    <citation type="journal article" date="2005" name="Plasmid">
        <title>Description of complete DNA sequence of two plasmids from the nukacin ISK-1 producer, Staphylococcus warneri ISK-1.</title>
        <authorList>
            <person name="Aso Y."/>
            <person name="Koga H."/>
            <person name="Sashihara T."/>
            <person name="Nagao J."/>
            <person name="Kanemasa Y."/>
            <person name="Nakayama J."/>
            <person name="Sonomoto K."/>
        </authorList>
    </citation>
    <scope>NUCLEOTIDE SEQUENCE</scope>
    <source>
        <strain evidence="1">ISK-1</strain>
        <plasmid evidence="1">pPI-1</plasmid>
    </source>
</reference>
<sequence>MAQLNTVPTAVVKTSKLSVIMKTHHINHHRTTKTHHKRQQHSILNKHNMIQQIKRYQRQVNLILV</sequence>
<reference evidence="1" key="2">
    <citation type="journal article" date="2004" name="Biosci. Biotechnol. Biochem.">
        <title>Characterization of a Gene Cluster of Staphylococcus warneri ISK-1 Encoding the Biosynthesis of and Immunity to the Lantibiotic, Nukacin ISK-1.</title>
        <authorList>
            <person name="Aso Y."/>
            <person name="Sashihara T."/>
            <person name="Nagao J."/>
            <person name="Kanemasa Y."/>
            <person name="Koga H."/>
            <person name="Hashimoto T."/>
            <person name="Higuchi T."/>
            <person name="Adachi A."/>
            <person name="Nomiyama H."/>
            <person name="Ishizaki A."/>
            <person name="Nakayama J."/>
            <person name="Sonomoto K."/>
        </authorList>
    </citation>
    <scope>NUCLEOTIDE SEQUENCE</scope>
    <source>
        <strain evidence="1">ISK-1</strain>
        <plasmid evidence="1">pPI-1</plasmid>
    </source>
</reference>
<keyword evidence="1" id="KW-0614">Plasmid</keyword>
<evidence type="ECO:0000313" key="1">
    <source>
        <dbReference type="EMBL" id="BAD00989.1"/>
    </source>
</evidence>
<accession>Q75V36</accession>
<protein>
    <submittedName>
        <fullName evidence="1">Uncharacterized protein</fullName>
    </submittedName>
</protein>
<geneLocation type="plasmid" evidence="1">
    <name>pPI-1</name>
</geneLocation>
<proteinExistence type="predicted"/>
<reference evidence="1" key="1">
    <citation type="journal article" date="2000" name="Biosci. Biotechnol. Biochem.">
        <title>A Novel Lantibiotic, Nukacin ISK-1, of Staphylococcus warneri ISK-1: Cloning of the Structural Gene and Identification of the Structure.</title>
        <authorList>
            <person name="Sashihara T."/>
            <person name="Kimura H."/>
            <person name="Higuchi T."/>
            <person name="Adachi A."/>
            <person name="Matsusaki H."/>
            <person name="Sonomoto K."/>
            <person name="Ishizaki A."/>
        </authorList>
    </citation>
    <scope>NUCLEOTIDE SEQUENCE</scope>
    <source>
        <strain evidence="1">ISK-1</strain>
        <plasmid evidence="1">pPI-1</plasmid>
    </source>
</reference>
<name>Q75V36_STAWA</name>